<organism evidence="5 6">
    <name type="scientific">Colocasia esculenta</name>
    <name type="common">Wild taro</name>
    <name type="synonym">Arum esculentum</name>
    <dbReference type="NCBI Taxonomy" id="4460"/>
    <lineage>
        <taxon>Eukaryota</taxon>
        <taxon>Viridiplantae</taxon>
        <taxon>Streptophyta</taxon>
        <taxon>Embryophyta</taxon>
        <taxon>Tracheophyta</taxon>
        <taxon>Spermatophyta</taxon>
        <taxon>Magnoliopsida</taxon>
        <taxon>Liliopsida</taxon>
        <taxon>Araceae</taxon>
        <taxon>Aroideae</taxon>
        <taxon>Colocasieae</taxon>
        <taxon>Colocasia</taxon>
    </lineage>
</organism>
<evidence type="ECO:0000256" key="3">
    <source>
        <dbReference type="SAM" id="SignalP"/>
    </source>
</evidence>
<feature type="chain" id="PRO_5032859497" description="OB domain-containing protein" evidence="3">
    <location>
        <begin position="29"/>
        <end position="225"/>
    </location>
</feature>
<dbReference type="GO" id="GO:0005739">
    <property type="term" value="C:mitochondrion"/>
    <property type="evidence" value="ECO:0007669"/>
    <property type="project" value="TreeGrafter"/>
</dbReference>
<feature type="signal peptide" evidence="3">
    <location>
        <begin position="1"/>
        <end position="28"/>
    </location>
</feature>
<evidence type="ECO:0000256" key="2">
    <source>
        <dbReference type="SAM" id="MobiDB-lite"/>
    </source>
</evidence>
<dbReference type="OrthoDB" id="679842at2759"/>
<keyword evidence="1" id="KW-0547">Nucleotide-binding</keyword>
<evidence type="ECO:0000256" key="1">
    <source>
        <dbReference type="ARBA" id="ARBA00022741"/>
    </source>
</evidence>
<dbReference type="InterPro" id="IPR012340">
    <property type="entry name" value="NA-bd_OB-fold"/>
</dbReference>
<dbReference type="SUPFAM" id="SSF50249">
    <property type="entry name" value="Nucleic acid-binding proteins"/>
    <property type="match status" value="1"/>
</dbReference>
<dbReference type="GO" id="GO:0000049">
    <property type="term" value="F:tRNA binding"/>
    <property type="evidence" value="ECO:0007669"/>
    <property type="project" value="TreeGrafter"/>
</dbReference>
<dbReference type="Gene3D" id="2.40.50.140">
    <property type="entry name" value="Nucleic acid-binding proteins"/>
    <property type="match status" value="1"/>
</dbReference>
<dbReference type="GO" id="GO:0004824">
    <property type="term" value="F:lysine-tRNA ligase activity"/>
    <property type="evidence" value="ECO:0007669"/>
    <property type="project" value="TreeGrafter"/>
</dbReference>
<dbReference type="PANTHER" id="PTHR42918">
    <property type="entry name" value="LYSYL-TRNA SYNTHETASE"/>
    <property type="match status" value="1"/>
</dbReference>
<evidence type="ECO:0000313" key="6">
    <source>
        <dbReference type="Proteomes" id="UP000652761"/>
    </source>
</evidence>
<name>A0A843UN64_COLES</name>
<evidence type="ECO:0000313" key="5">
    <source>
        <dbReference type="EMBL" id="MQL83807.1"/>
    </source>
</evidence>
<gene>
    <name evidence="5" type="ORF">Taro_016297</name>
</gene>
<feature type="domain" description="OB" evidence="4">
    <location>
        <begin position="124"/>
        <end position="167"/>
    </location>
</feature>
<feature type="region of interest" description="Disordered" evidence="2">
    <location>
        <begin position="53"/>
        <end position="72"/>
    </location>
</feature>
<sequence length="225" mass="25324">MDAVRLWRAPSNPLRLLLFHSASFCAAASRTARGTRTTRVRCCSSQVAAPAPAASAAPDRRRGRISSTSDKESIRVMRLKKVEELRSKGYEPYAYNWDRSHTTKQIQELYKHLQNGEECKEILVSISGRIVARRQFGKLAFLTLRDDSGTIQQKDKQDDAKKVKEILRETLGGCSKLSPLTGRQQQKMEMRCVVAVSSILSKFKERSPKEEMRLSAQTGGAKPLR</sequence>
<dbReference type="EMBL" id="NMUH01000719">
    <property type="protein sequence ID" value="MQL83807.1"/>
    <property type="molecule type" value="Genomic_DNA"/>
</dbReference>
<dbReference type="Proteomes" id="UP000652761">
    <property type="component" value="Unassembled WGS sequence"/>
</dbReference>
<protein>
    <recommendedName>
        <fullName evidence="4">OB domain-containing protein</fullName>
    </recommendedName>
</protein>
<feature type="region of interest" description="Disordered" evidence="2">
    <location>
        <begin position="205"/>
        <end position="225"/>
    </location>
</feature>
<keyword evidence="6" id="KW-1185">Reference proteome</keyword>
<keyword evidence="3" id="KW-0732">Signal</keyword>
<dbReference type="AlphaFoldDB" id="A0A843UN64"/>
<dbReference type="GO" id="GO:0005829">
    <property type="term" value="C:cytosol"/>
    <property type="evidence" value="ECO:0007669"/>
    <property type="project" value="TreeGrafter"/>
</dbReference>
<proteinExistence type="predicted"/>
<comment type="caution">
    <text evidence="5">The sequence shown here is derived from an EMBL/GenBank/DDBJ whole genome shotgun (WGS) entry which is preliminary data.</text>
</comment>
<dbReference type="GO" id="GO:0006430">
    <property type="term" value="P:lysyl-tRNA aminoacylation"/>
    <property type="evidence" value="ECO:0007669"/>
    <property type="project" value="TreeGrafter"/>
</dbReference>
<accession>A0A843UN64</accession>
<evidence type="ECO:0000259" key="4">
    <source>
        <dbReference type="Pfam" id="PF01336"/>
    </source>
</evidence>
<dbReference type="InterPro" id="IPR004365">
    <property type="entry name" value="NA-bd_OB_tRNA"/>
</dbReference>
<dbReference type="Pfam" id="PF01336">
    <property type="entry name" value="tRNA_anti-codon"/>
    <property type="match status" value="1"/>
</dbReference>
<reference evidence="5" key="1">
    <citation type="submission" date="2017-07" db="EMBL/GenBank/DDBJ databases">
        <title>Taro Niue Genome Assembly and Annotation.</title>
        <authorList>
            <person name="Atibalentja N."/>
            <person name="Keating K."/>
            <person name="Fields C.J."/>
        </authorList>
    </citation>
    <scope>NUCLEOTIDE SEQUENCE</scope>
    <source>
        <strain evidence="5">Niue_2</strain>
        <tissue evidence="5">Leaf</tissue>
    </source>
</reference>
<dbReference type="PANTHER" id="PTHR42918:SF15">
    <property type="entry name" value="LYSINE--TRNA LIGASE, CHLOROPLASTIC_MITOCHONDRIAL"/>
    <property type="match status" value="1"/>
</dbReference>